<dbReference type="PANTHER" id="PTHR42932">
    <property type="entry name" value="GENERAL STRESS PROTEIN 20U"/>
    <property type="match status" value="1"/>
</dbReference>
<name>A7I212_CAMHC</name>
<dbReference type="GO" id="GO:0005737">
    <property type="term" value="C:cytoplasm"/>
    <property type="evidence" value="ECO:0007669"/>
    <property type="project" value="UniProtKB-SubCell"/>
</dbReference>
<accession>A7I212</accession>
<dbReference type="InterPro" id="IPR009078">
    <property type="entry name" value="Ferritin-like_SF"/>
</dbReference>
<dbReference type="STRING" id="360107.CHAB381_0992"/>
<dbReference type="EMBL" id="CP000776">
    <property type="protein sequence ID" value="ABS51136.1"/>
    <property type="molecule type" value="Genomic_DNA"/>
</dbReference>
<dbReference type="EC" id="1.16.-.-" evidence="5"/>
<dbReference type="eggNOG" id="COG0783">
    <property type="taxonomic scope" value="Bacteria"/>
</dbReference>
<dbReference type="SUPFAM" id="SSF47240">
    <property type="entry name" value="Ferritin-like"/>
    <property type="match status" value="1"/>
</dbReference>
<evidence type="ECO:0000256" key="1">
    <source>
        <dbReference type="ARBA" id="ARBA00004496"/>
    </source>
</evidence>
<dbReference type="CDD" id="cd01043">
    <property type="entry name" value="DPS"/>
    <property type="match status" value="1"/>
</dbReference>
<evidence type="ECO:0000313" key="6">
    <source>
        <dbReference type="Proteomes" id="UP000002407"/>
    </source>
</evidence>
<dbReference type="Pfam" id="PF00210">
    <property type="entry name" value="Ferritin"/>
    <property type="match status" value="1"/>
</dbReference>
<sequence length="145" mass="16769">MSKVVEQLNKIQADAWALTLKFHNYHWNVKGNMFHTVHVYTEKAYDEFFELFDAVAERAIMIGGKAIVCPKKIIELSKAPECKKDDFSCIEIYGLIKADYEYLLKELKKLRKAAEEADDSTTQALAEDNIAKYEKEIWMLNQTIA</sequence>
<dbReference type="PROSITE" id="PS00819">
    <property type="entry name" value="DPS_2"/>
    <property type="match status" value="1"/>
</dbReference>
<dbReference type="KEGG" id="cha:CHAB381_0992"/>
<dbReference type="GO" id="GO:0008199">
    <property type="term" value="F:ferric iron binding"/>
    <property type="evidence" value="ECO:0007669"/>
    <property type="project" value="InterPro"/>
</dbReference>
<dbReference type="Proteomes" id="UP000002407">
    <property type="component" value="Chromosome"/>
</dbReference>
<keyword evidence="5" id="KW-0560">Oxidoreductase</keyword>
<proteinExistence type="inferred from homology"/>
<dbReference type="InterPro" id="IPR012347">
    <property type="entry name" value="Ferritin-like"/>
</dbReference>
<gene>
    <name evidence="5" type="ordered locus">CHAB381_0992</name>
</gene>
<dbReference type="OrthoDB" id="9797687at2"/>
<dbReference type="InterPro" id="IPR023188">
    <property type="entry name" value="DPS_DNA-bd_CS"/>
</dbReference>
<reference evidence="6" key="1">
    <citation type="submission" date="2007-07" db="EMBL/GenBank/DDBJ databases">
        <title>Complete genome sequence of Campylobacter hominis ATCC BAA-381, a commensal isolated from the human gastrointestinal tract.</title>
        <authorList>
            <person name="Fouts D.E."/>
            <person name="Mongodin E.F."/>
            <person name="Puiu D."/>
            <person name="Sebastian Y."/>
            <person name="Miller W.G."/>
            <person name="Mandrell R.E."/>
            <person name="Nelson K.E."/>
        </authorList>
    </citation>
    <scope>NUCLEOTIDE SEQUENCE [LARGE SCALE GENOMIC DNA]</scope>
    <source>
        <strain evidence="6">ATCC BAA-381 / LMG 19568 / NCTC 13146 / CH001A</strain>
    </source>
</reference>
<dbReference type="PIRSF" id="PIRSF005900">
    <property type="entry name" value="Dps"/>
    <property type="match status" value="1"/>
</dbReference>
<comment type="similarity">
    <text evidence="2 3">Belongs to the Dps family.</text>
</comment>
<feature type="domain" description="Ferritin/DPS" evidence="4">
    <location>
        <begin position="6"/>
        <end position="144"/>
    </location>
</feature>
<evidence type="ECO:0000259" key="4">
    <source>
        <dbReference type="Pfam" id="PF00210"/>
    </source>
</evidence>
<dbReference type="InterPro" id="IPR008331">
    <property type="entry name" value="Ferritin_DPS_dom"/>
</dbReference>
<dbReference type="Gene3D" id="1.20.1260.10">
    <property type="match status" value="1"/>
</dbReference>
<evidence type="ECO:0000256" key="3">
    <source>
        <dbReference type="RuleBase" id="RU003875"/>
    </source>
</evidence>
<dbReference type="HOGENOM" id="CLU_098183_2_2_7"/>
<dbReference type="PROSITE" id="PS00818">
    <property type="entry name" value="DPS_1"/>
    <property type="match status" value="1"/>
</dbReference>
<dbReference type="PRINTS" id="PR01346">
    <property type="entry name" value="HELNAPAPROT"/>
</dbReference>
<dbReference type="RefSeq" id="WP_012108849.1">
    <property type="nucleotide sequence ID" value="NC_009714.1"/>
</dbReference>
<protein>
    <submittedName>
        <fullName evidence="5">DNA protection during starvation protein</fullName>
        <ecNumber evidence="5">1.16.-.-</ecNumber>
    </submittedName>
</protein>
<evidence type="ECO:0000256" key="2">
    <source>
        <dbReference type="ARBA" id="ARBA00009497"/>
    </source>
</evidence>
<dbReference type="InterPro" id="IPR002177">
    <property type="entry name" value="DPS_DNA-bd"/>
</dbReference>
<dbReference type="GO" id="GO:0016722">
    <property type="term" value="F:oxidoreductase activity, acting on metal ions"/>
    <property type="evidence" value="ECO:0007669"/>
    <property type="project" value="InterPro"/>
</dbReference>
<keyword evidence="6" id="KW-1185">Reference proteome</keyword>
<dbReference type="AlphaFoldDB" id="A7I212"/>
<organism evidence="5 6">
    <name type="scientific">Campylobacter hominis (strain ATCC BAA-381 / DSM 21671 / CCUG 45161 / LMG 19568 / NCTC 13146 / CH001A)</name>
    <dbReference type="NCBI Taxonomy" id="360107"/>
    <lineage>
        <taxon>Bacteria</taxon>
        <taxon>Pseudomonadati</taxon>
        <taxon>Campylobacterota</taxon>
        <taxon>Epsilonproteobacteria</taxon>
        <taxon>Campylobacterales</taxon>
        <taxon>Campylobacteraceae</taxon>
        <taxon>Campylobacter</taxon>
    </lineage>
</organism>
<dbReference type="PANTHER" id="PTHR42932:SF1">
    <property type="entry name" value="GENERAL STRESS PROTEIN 20U"/>
    <property type="match status" value="1"/>
</dbReference>
<comment type="subcellular location">
    <subcellularLocation>
        <location evidence="1">Cytoplasm</location>
    </subcellularLocation>
</comment>
<evidence type="ECO:0000313" key="5">
    <source>
        <dbReference type="EMBL" id="ABS51136.1"/>
    </source>
</evidence>